<accession>A0A0B5F9Q5</accession>
<sequence length="110" mass="12362">MVLAITLDRRPWNDALSMVNLVADKDIAEAAHSLDGQMWRLHTMIKRGLTPEEDWVVLRSAVEAAQNEFIIVARRHLSLAGDSRPRFPGGPPRTTRSGPREQPRGLRSRA</sequence>
<dbReference type="AlphaFoldDB" id="A0A0B5F9Q5"/>
<organism evidence="2 3">
    <name type="scientific">Streptomyces albus (strain ATCC 21838 / DSM 41398 / FERM P-419 / JCM 4703 / NBRC 107858)</name>
    <dbReference type="NCBI Taxonomy" id="1081613"/>
    <lineage>
        <taxon>Bacteria</taxon>
        <taxon>Bacillati</taxon>
        <taxon>Actinomycetota</taxon>
        <taxon>Actinomycetes</taxon>
        <taxon>Kitasatosporales</taxon>
        <taxon>Streptomycetaceae</taxon>
        <taxon>Streptomyces</taxon>
    </lineage>
</organism>
<keyword evidence="3" id="KW-1185">Reference proteome</keyword>
<feature type="region of interest" description="Disordered" evidence="1">
    <location>
        <begin position="81"/>
        <end position="110"/>
    </location>
</feature>
<name>A0A0B5F9Q5_STRA4</name>
<protein>
    <recommendedName>
        <fullName evidence="4">ANTAR domain-containing protein</fullName>
    </recommendedName>
</protein>
<dbReference type="Proteomes" id="UP000031523">
    <property type="component" value="Chromosome"/>
</dbReference>
<proteinExistence type="predicted"/>
<dbReference type="EMBL" id="CP010519">
    <property type="protein sequence ID" value="AJE87576.1"/>
    <property type="molecule type" value="Genomic_DNA"/>
</dbReference>
<evidence type="ECO:0000313" key="2">
    <source>
        <dbReference type="EMBL" id="AJE87576.1"/>
    </source>
</evidence>
<gene>
    <name evidence="2" type="ORF">SLNWT_7200</name>
</gene>
<dbReference type="KEGG" id="sals:SLNWT_7200"/>
<evidence type="ECO:0000313" key="3">
    <source>
        <dbReference type="Proteomes" id="UP000031523"/>
    </source>
</evidence>
<reference evidence="2 3" key="1">
    <citation type="submission" date="2015-01" db="EMBL/GenBank/DDBJ databases">
        <title>Enhanced salinomycin production by adjusting the supply of polyketide extender units in Streptomyce albus DSM 41398.</title>
        <authorList>
            <person name="Lu C."/>
        </authorList>
    </citation>
    <scope>NUCLEOTIDE SEQUENCE [LARGE SCALE GENOMIC DNA]</scope>
    <source>
        <strain evidence="3">ATCC 21838 / DSM 41398 / FERM P-419 / JCM 4703 / NBRC 107858</strain>
    </source>
</reference>
<evidence type="ECO:0000256" key="1">
    <source>
        <dbReference type="SAM" id="MobiDB-lite"/>
    </source>
</evidence>
<evidence type="ECO:0008006" key="4">
    <source>
        <dbReference type="Google" id="ProtNLM"/>
    </source>
</evidence>